<accession>A0AAW4ZYE2</accession>
<protein>
    <submittedName>
        <fullName evidence="3">IS4 family transposase</fullName>
    </submittedName>
</protein>
<dbReference type="PANTHER" id="PTHR37529">
    <property type="entry name" value="TRANSPOSASE INSG FOR INSERTION SEQUENCE ELEMENT IS4-RELATED"/>
    <property type="match status" value="1"/>
</dbReference>
<sequence length="436" mass="50390">MDVSQALNIINDWKPNQVETLADLLPLELINEAYTLTDTVTMRKRKLTLESMVWLLVGMAIYNDKSMKDLVNQLDIVDRTGKAFVAPSALTQRRKTLGEPAMKAVFERMTASWIESAQLPQWNGLTLLAVDGVVWRAPDSPQNNKAFSRQKDTQYPQVRMVCQMELSSHLITGSAFDDYKVSEMIIAEKLIETTPDYSVTMFDKGFYSLGLLNEWHQTGTERHWLIPLKKNTQYEVIQSLGRNDKLVILRSNPRSRKLWPALPETVKARLVRCKIKGKTYEVLTSMVDAMRYPALDIKELYGHRWEIELGYREQKQYMLGNRLTLRSRLPELVKQELWGILLTYNLIRYQMVELCFSLKGNYLPYQLSFNGSLARITSLLVGLPYSTPGAIPRQLKSFQQLAESLILEGRRERTFPRTVKPRPQRYAKKKKAVHLK</sequence>
<reference evidence="3" key="1">
    <citation type="submission" date="2019-11" db="EMBL/GenBank/DDBJ databases">
        <title>Comparative genomics of photobacteria reveal adaptation to distinct habitats.</title>
        <authorList>
            <person name="Fuertes-Perez S."/>
            <person name="Hilgarth M."/>
            <person name="Vogel R.F."/>
        </authorList>
    </citation>
    <scope>NUCLEOTIDE SEQUENCE</scope>
    <source>
        <strain evidence="3">TMW2.2145</strain>
    </source>
</reference>
<dbReference type="Pfam" id="PF13006">
    <property type="entry name" value="Nterm_IS4"/>
    <property type="match status" value="1"/>
</dbReference>
<dbReference type="AlphaFoldDB" id="A0AAW4ZYE2"/>
<feature type="domain" description="Transposase IS4-like" evidence="1">
    <location>
        <begin position="124"/>
        <end position="346"/>
    </location>
</feature>
<evidence type="ECO:0000259" key="2">
    <source>
        <dbReference type="Pfam" id="PF13006"/>
    </source>
</evidence>
<dbReference type="InterPro" id="IPR047952">
    <property type="entry name" value="Transpos_IS4"/>
</dbReference>
<dbReference type="InterPro" id="IPR012337">
    <property type="entry name" value="RNaseH-like_sf"/>
</dbReference>
<dbReference type="InterPro" id="IPR024473">
    <property type="entry name" value="Transposases_IS4_N"/>
</dbReference>
<name>A0AAW4ZYE2_PHOPO</name>
<dbReference type="PANTHER" id="PTHR37529:SF1">
    <property type="entry name" value="TRANSPOSASE INSG FOR INSERTION SEQUENCE ELEMENT IS4-RELATED"/>
    <property type="match status" value="1"/>
</dbReference>
<dbReference type="NCBIfam" id="NF033592">
    <property type="entry name" value="transpos_IS4_1"/>
    <property type="match status" value="1"/>
</dbReference>
<dbReference type="GO" id="GO:0003677">
    <property type="term" value="F:DNA binding"/>
    <property type="evidence" value="ECO:0007669"/>
    <property type="project" value="InterPro"/>
</dbReference>
<evidence type="ECO:0000313" key="3">
    <source>
        <dbReference type="EMBL" id="MCF2304183.1"/>
    </source>
</evidence>
<dbReference type="Proteomes" id="UP000813876">
    <property type="component" value="Unassembled WGS sequence"/>
</dbReference>
<proteinExistence type="predicted"/>
<dbReference type="RefSeq" id="WP_065195597.1">
    <property type="nucleotide sequence ID" value="NZ_LZFF01000059.1"/>
</dbReference>
<dbReference type="EMBL" id="WMCP01000059">
    <property type="protein sequence ID" value="MCF2304183.1"/>
    <property type="molecule type" value="Genomic_DNA"/>
</dbReference>
<dbReference type="SUPFAM" id="SSF53098">
    <property type="entry name" value="Ribonuclease H-like"/>
    <property type="match status" value="1"/>
</dbReference>
<dbReference type="GO" id="GO:0004803">
    <property type="term" value="F:transposase activity"/>
    <property type="evidence" value="ECO:0007669"/>
    <property type="project" value="InterPro"/>
</dbReference>
<gene>
    <name evidence="3" type="ORF">GLP33_21040</name>
</gene>
<organism evidence="3 4">
    <name type="scientific">Photobacterium phosphoreum</name>
    <dbReference type="NCBI Taxonomy" id="659"/>
    <lineage>
        <taxon>Bacteria</taxon>
        <taxon>Pseudomonadati</taxon>
        <taxon>Pseudomonadota</taxon>
        <taxon>Gammaproteobacteria</taxon>
        <taxon>Vibrionales</taxon>
        <taxon>Vibrionaceae</taxon>
        <taxon>Photobacterium</taxon>
    </lineage>
</organism>
<dbReference type="GO" id="GO:0006313">
    <property type="term" value="P:DNA transposition"/>
    <property type="evidence" value="ECO:0007669"/>
    <property type="project" value="InterPro"/>
</dbReference>
<feature type="domain" description="Transposase IS4 N-terminal" evidence="2">
    <location>
        <begin position="15"/>
        <end position="107"/>
    </location>
</feature>
<evidence type="ECO:0000259" key="1">
    <source>
        <dbReference type="Pfam" id="PF01609"/>
    </source>
</evidence>
<dbReference type="InterPro" id="IPR002559">
    <property type="entry name" value="Transposase_11"/>
</dbReference>
<evidence type="ECO:0000313" key="4">
    <source>
        <dbReference type="Proteomes" id="UP000813876"/>
    </source>
</evidence>
<dbReference type="Pfam" id="PF01609">
    <property type="entry name" value="DDE_Tnp_1"/>
    <property type="match status" value="1"/>
</dbReference>
<comment type="caution">
    <text evidence="3">The sequence shown here is derived from an EMBL/GenBank/DDBJ whole genome shotgun (WGS) entry which is preliminary data.</text>
</comment>